<dbReference type="PANTHER" id="PTHR33530:SF15">
    <property type="entry name" value="OS01G0147100 PROTEIN"/>
    <property type="match status" value="1"/>
</dbReference>
<keyword evidence="1" id="KW-1133">Transmembrane helix</keyword>
<name>A0A3B6LYB3_WHEAT</name>
<dbReference type="Proteomes" id="UP000019116">
    <property type="component" value="Chromosome 5B"/>
</dbReference>
<dbReference type="InterPro" id="IPR022149">
    <property type="entry name" value="DUF3681"/>
</dbReference>
<keyword evidence="3" id="KW-1185">Reference proteome</keyword>
<keyword evidence="1" id="KW-0472">Membrane</keyword>
<evidence type="ECO:0000313" key="2">
    <source>
        <dbReference type="EnsemblPlants" id="TraesCS5B02G544600.1"/>
    </source>
</evidence>
<dbReference type="EnsemblPlants" id="TraesCS5B02G544600.1">
    <property type="protein sequence ID" value="TraesCS5B02G544600.1"/>
    <property type="gene ID" value="TraesCS5B02G544600"/>
</dbReference>
<proteinExistence type="predicted"/>
<reference evidence="2" key="1">
    <citation type="submission" date="2018-08" db="EMBL/GenBank/DDBJ databases">
        <authorList>
            <person name="Rossello M."/>
        </authorList>
    </citation>
    <scope>NUCLEOTIDE SEQUENCE [LARGE SCALE GENOMIC DNA]</scope>
    <source>
        <strain evidence="2">cv. Chinese Spring</strain>
    </source>
</reference>
<sequence>MGTGLSQSDGNGVEVNAMRDLEIGQSTIINMMRSVIPCASPPAVAHLERALWGLGSLTLVLALTTVLHLPAAGPVFARYKAAYYAILAFVLFVAVPVELATAFCLPRCTDGRRLIAFASPALTCCYSSSSPWVGMLFLEVSLVAFLLQGNEASGYGVFVAQP</sequence>
<evidence type="ECO:0000313" key="3">
    <source>
        <dbReference type="Proteomes" id="UP000019116"/>
    </source>
</evidence>
<accession>A0A3B6LYB3</accession>
<protein>
    <submittedName>
        <fullName evidence="2">Uncharacterized protein</fullName>
    </submittedName>
</protein>
<evidence type="ECO:0000256" key="1">
    <source>
        <dbReference type="SAM" id="Phobius"/>
    </source>
</evidence>
<dbReference type="AlphaFoldDB" id="A0A3B6LYB3"/>
<keyword evidence="1" id="KW-0812">Transmembrane</keyword>
<feature type="transmembrane region" description="Helical" evidence="1">
    <location>
        <begin position="50"/>
        <end position="69"/>
    </location>
</feature>
<dbReference type="PaxDb" id="4565-Traes_5AL_D72B6719F.1"/>
<dbReference type="Gramene" id="TraesCS5B03G1326300.1">
    <property type="protein sequence ID" value="TraesCS5B03G1326300.1.CDS"/>
    <property type="gene ID" value="TraesCS5B03G1326300"/>
</dbReference>
<organism evidence="2">
    <name type="scientific">Triticum aestivum</name>
    <name type="common">Wheat</name>
    <dbReference type="NCBI Taxonomy" id="4565"/>
    <lineage>
        <taxon>Eukaryota</taxon>
        <taxon>Viridiplantae</taxon>
        <taxon>Streptophyta</taxon>
        <taxon>Embryophyta</taxon>
        <taxon>Tracheophyta</taxon>
        <taxon>Spermatophyta</taxon>
        <taxon>Magnoliopsida</taxon>
        <taxon>Liliopsida</taxon>
        <taxon>Poales</taxon>
        <taxon>Poaceae</taxon>
        <taxon>BOP clade</taxon>
        <taxon>Pooideae</taxon>
        <taxon>Triticodae</taxon>
        <taxon>Triticeae</taxon>
        <taxon>Triticinae</taxon>
        <taxon>Triticum</taxon>
    </lineage>
</organism>
<dbReference type="OMA" id="INILHYM"/>
<dbReference type="Gramene" id="TraesCS5B02G544600.1">
    <property type="protein sequence ID" value="TraesCS5B02G544600.1"/>
    <property type="gene ID" value="TraesCS5B02G544600"/>
</dbReference>
<reference evidence="2" key="2">
    <citation type="submission" date="2018-10" db="UniProtKB">
        <authorList>
            <consortium name="EnsemblPlants"/>
        </authorList>
    </citation>
    <scope>IDENTIFICATION</scope>
</reference>
<dbReference type="OrthoDB" id="680493at2759"/>
<dbReference type="PANTHER" id="PTHR33530">
    <property type="entry name" value="OS01G0147100 PROTEIN"/>
    <property type="match status" value="1"/>
</dbReference>
<dbReference type="Gramene" id="TraesCLE_scaffold_014840_01G000400.1">
    <property type="protein sequence ID" value="TraesCLE_scaffold_014840_01G000400.1"/>
    <property type="gene ID" value="TraesCLE_scaffold_014840_01G000400"/>
</dbReference>
<feature type="transmembrane region" description="Helical" evidence="1">
    <location>
        <begin position="81"/>
        <end position="105"/>
    </location>
</feature>